<dbReference type="Proteomes" id="UP000712281">
    <property type="component" value="Unassembled WGS sequence"/>
</dbReference>
<evidence type="ECO:0000313" key="1">
    <source>
        <dbReference type="EMBL" id="KAF2554354.1"/>
    </source>
</evidence>
<protein>
    <submittedName>
        <fullName evidence="1">Uncharacterized protein</fullName>
    </submittedName>
</protein>
<proteinExistence type="predicted"/>
<dbReference type="EMBL" id="QGKW02001988">
    <property type="protein sequence ID" value="KAF2554354.1"/>
    <property type="molecule type" value="Genomic_DNA"/>
</dbReference>
<name>A0A8S9HBR8_BRACR</name>
<organism evidence="1 2">
    <name type="scientific">Brassica cretica</name>
    <name type="common">Mustard</name>
    <dbReference type="NCBI Taxonomy" id="69181"/>
    <lineage>
        <taxon>Eukaryota</taxon>
        <taxon>Viridiplantae</taxon>
        <taxon>Streptophyta</taxon>
        <taxon>Embryophyta</taxon>
        <taxon>Tracheophyta</taxon>
        <taxon>Spermatophyta</taxon>
        <taxon>Magnoliopsida</taxon>
        <taxon>eudicotyledons</taxon>
        <taxon>Gunneridae</taxon>
        <taxon>Pentapetalae</taxon>
        <taxon>rosids</taxon>
        <taxon>malvids</taxon>
        <taxon>Brassicales</taxon>
        <taxon>Brassicaceae</taxon>
        <taxon>Brassiceae</taxon>
        <taxon>Brassica</taxon>
    </lineage>
</organism>
<sequence>MKLRVNLKLEIKNQLKGYMSLRFEAGCRHRKTKRLEVLHMFLPSDIESGRDQSRLQREEKRGSWPESKLVLSSLIGDVKLDFSKEEEKERI</sequence>
<gene>
    <name evidence="1" type="ORF">F2Q68_00033658</name>
</gene>
<dbReference type="AlphaFoldDB" id="A0A8S9HBR8"/>
<accession>A0A8S9HBR8</accession>
<comment type="caution">
    <text evidence="1">The sequence shown here is derived from an EMBL/GenBank/DDBJ whole genome shotgun (WGS) entry which is preliminary data.</text>
</comment>
<reference evidence="1" key="1">
    <citation type="submission" date="2019-12" db="EMBL/GenBank/DDBJ databases">
        <title>Genome sequencing and annotation of Brassica cretica.</title>
        <authorList>
            <person name="Studholme D.J."/>
            <person name="Sarris P.F."/>
        </authorList>
    </citation>
    <scope>NUCLEOTIDE SEQUENCE</scope>
    <source>
        <strain evidence="1">PFS-001/15</strain>
        <tissue evidence="1">Leaf</tissue>
    </source>
</reference>
<evidence type="ECO:0000313" key="2">
    <source>
        <dbReference type="Proteomes" id="UP000712281"/>
    </source>
</evidence>